<evidence type="ECO:0000313" key="2">
    <source>
        <dbReference type="Proteomes" id="UP000694865"/>
    </source>
</evidence>
<dbReference type="PANTHER" id="PTHR34347">
    <property type="entry name" value="DNA REPAIR-SCAFFOLDING PROTEIN SPIDR"/>
    <property type="match status" value="1"/>
</dbReference>
<dbReference type="PANTHER" id="PTHR34347:SF1">
    <property type="entry name" value="DNA REPAIR-SCAFFOLDING PROTEIN"/>
    <property type="match status" value="1"/>
</dbReference>
<keyword evidence="2" id="KW-1185">Reference proteome</keyword>
<proteinExistence type="predicted"/>
<dbReference type="Pfam" id="PF14951">
    <property type="entry name" value="DUF4503"/>
    <property type="match status" value="1"/>
</dbReference>
<feature type="domain" description="DUF4503" evidence="1">
    <location>
        <begin position="6"/>
        <end position="255"/>
    </location>
</feature>
<dbReference type="InterPro" id="IPR053054">
    <property type="entry name" value="DNA_repair-scaffolding"/>
</dbReference>
<dbReference type="RefSeq" id="XP_006821725.1">
    <property type="nucleotide sequence ID" value="XM_006821662.1"/>
</dbReference>
<dbReference type="InterPro" id="IPR028032">
    <property type="entry name" value="DUF4503"/>
</dbReference>
<sequence>MGGYHIFFTDSSLYMNDKFICKPRPYVYVHITSSCTLLGSVRQALTAGQVVYLQDVCFEKAIDNPSHMYADVCSRVFLTASDPTTSLEADTMHIGDELAKEFSGKLQIVLPKILVDMKIKTHSLVELEGVIYGVDESTAFSWPACDVCGNERLQGGEDDNVTQLHCNDCDRSVTSPQIKMNLEVYVKCSQLKNMTVKVKLLQCTIEKLLSDSDDSEDGYDMQCILGKSLDSLKCFVLALLEESSSKKQIVLEEIQI</sequence>
<protein>
    <submittedName>
        <fullName evidence="3">DNA repair-scaffolding protein-like</fullName>
    </submittedName>
</protein>
<reference evidence="3" key="1">
    <citation type="submission" date="2025-08" db="UniProtKB">
        <authorList>
            <consortium name="RefSeq"/>
        </authorList>
    </citation>
    <scope>IDENTIFICATION</scope>
    <source>
        <tissue evidence="3">Testes</tissue>
    </source>
</reference>
<evidence type="ECO:0000313" key="3">
    <source>
        <dbReference type="RefSeq" id="XP_006821725.1"/>
    </source>
</evidence>
<gene>
    <name evidence="3" type="primary">LOC102809456</name>
</gene>
<organism evidence="2 3">
    <name type="scientific">Saccoglossus kowalevskii</name>
    <name type="common">Acorn worm</name>
    <dbReference type="NCBI Taxonomy" id="10224"/>
    <lineage>
        <taxon>Eukaryota</taxon>
        <taxon>Metazoa</taxon>
        <taxon>Hemichordata</taxon>
        <taxon>Enteropneusta</taxon>
        <taxon>Harrimaniidae</taxon>
        <taxon>Saccoglossus</taxon>
    </lineage>
</organism>
<accession>A0ABM0MNY4</accession>
<dbReference type="GeneID" id="102809456"/>
<dbReference type="Proteomes" id="UP000694865">
    <property type="component" value="Unplaced"/>
</dbReference>
<name>A0ABM0MNY4_SACKO</name>
<evidence type="ECO:0000259" key="1">
    <source>
        <dbReference type="Pfam" id="PF14951"/>
    </source>
</evidence>